<name>A0ACC2DGW7_DIPCM</name>
<dbReference type="EMBL" id="CM055097">
    <property type="protein sequence ID" value="KAJ7553527.1"/>
    <property type="molecule type" value="Genomic_DNA"/>
</dbReference>
<organism evidence="1 2">
    <name type="scientific">Diphasiastrum complanatum</name>
    <name type="common">Issler's clubmoss</name>
    <name type="synonym">Lycopodium complanatum</name>
    <dbReference type="NCBI Taxonomy" id="34168"/>
    <lineage>
        <taxon>Eukaryota</taxon>
        <taxon>Viridiplantae</taxon>
        <taxon>Streptophyta</taxon>
        <taxon>Embryophyta</taxon>
        <taxon>Tracheophyta</taxon>
        <taxon>Lycopodiopsida</taxon>
        <taxon>Lycopodiales</taxon>
        <taxon>Lycopodiaceae</taxon>
        <taxon>Lycopodioideae</taxon>
        <taxon>Diphasiastrum</taxon>
    </lineage>
</organism>
<keyword evidence="2" id="KW-1185">Reference proteome</keyword>
<dbReference type="Proteomes" id="UP001162992">
    <property type="component" value="Chromosome 6"/>
</dbReference>
<evidence type="ECO:0000313" key="2">
    <source>
        <dbReference type="Proteomes" id="UP001162992"/>
    </source>
</evidence>
<protein>
    <submittedName>
        <fullName evidence="1">Uncharacterized protein</fullName>
    </submittedName>
</protein>
<comment type="caution">
    <text evidence="1">The sequence shown here is derived from an EMBL/GenBank/DDBJ whole genome shotgun (WGS) entry which is preliminary data.</text>
</comment>
<sequence length="101" mass="11549">MTMTGEDDDSLHESGSYSLQGTYLCAFHRCVCGIRSYGVSLLILDRIWHMMMRHGNTRKARRCKTQQQQPQLTIDVAEEVIEAHRTPSPSPLPLPLPRRAR</sequence>
<evidence type="ECO:0000313" key="1">
    <source>
        <dbReference type="EMBL" id="KAJ7553527.1"/>
    </source>
</evidence>
<accession>A0ACC2DGW7</accession>
<gene>
    <name evidence="1" type="ORF">O6H91_06G101900</name>
</gene>
<reference evidence="2" key="1">
    <citation type="journal article" date="2024" name="Proc. Natl. Acad. Sci. U.S.A.">
        <title>Extraordinary preservation of gene collinearity over three hundred million years revealed in homosporous lycophytes.</title>
        <authorList>
            <person name="Li C."/>
            <person name="Wickell D."/>
            <person name="Kuo L.Y."/>
            <person name="Chen X."/>
            <person name="Nie B."/>
            <person name="Liao X."/>
            <person name="Peng D."/>
            <person name="Ji J."/>
            <person name="Jenkins J."/>
            <person name="Williams M."/>
            <person name="Shu S."/>
            <person name="Plott C."/>
            <person name="Barry K."/>
            <person name="Rajasekar S."/>
            <person name="Grimwood J."/>
            <person name="Han X."/>
            <person name="Sun S."/>
            <person name="Hou Z."/>
            <person name="He W."/>
            <person name="Dai G."/>
            <person name="Sun C."/>
            <person name="Schmutz J."/>
            <person name="Leebens-Mack J.H."/>
            <person name="Li F.W."/>
            <person name="Wang L."/>
        </authorList>
    </citation>
    <scope>NUCLEOTIDE SEQUENCE [LARGE SCALE GENOMIC DNA]</scope>
    <source>
        <strain evidence="2">cv. PW_Plant_1</strain>
    </source>
</reference>
<proteinExistence type="predicted"/>